<dbReference type="Proteomes" id="UP000187166">
    <property type="component" value="Unassembled WGS sequence"/>
</dbReference>
<evidence type="ECO:0000313" key="2">
    <source>
        <dbReference type="Proteomes" id="UP000187166"/>
    </source>
</evidence>
<accession>A0A1U7M1I2</accession>
<proteinExistence type="predicted"/>
<name>A0A1U7M1I2_9FIRM</name>
<keyword evidence="2" id="KW-1185">Reference proteome</keyword>
<dbReference type="AlphaFoldDB" id="A0A1U7M1I2"/>
<accession>A0A848RKV3</accession>
<dbReference type="EMBL" id="MJIH01000001">
    <property type="protein sequence ID" value="OLR65504.1"/>
    <property type="molecule type" value="Genomic_DNA"/>
</dbReference>
<gene>
    <name evidence="1" type="ORF">BIV18_08235</name>
</gene>
<organism evidence="1 2">
    <name type="scientific">Peptoniphilus porci</name>
    <dbReference type="NCBI Taxonomy" id="2652280"/>
    <lineage>
        <taxon>Bacteria</taxon>
        <taxon>Bacillati</taxon>
        <taxon>Bacillota</taxon>
        <taxon>Tissierellia</taxon>
        <taxon>Tissierellales</taxon>
        <taxon>Peptoniphilaceae</taxon>
        <taxon>Peptoniphilus</taxon>
    </lineage>
</organism>
<comment type="caution">
    <text evidence="1">The sequence shown here is derived from an EMBL/GenBank/DDBJ whole genome shotgun (WGS) entry which is preliminary data.</text>
</comment>
<reference evidence="1 2" key="1">
    <citation type="journal article" date="2016" name="Appl. Environ. Microbiol.">
        <title>Function and Phylogeny of Bacterial Butyryl Coenzyme A:Acetate Transferases and Their Diversity in the Proximal Colon of Swine.</title>
        <authorList>
            <person name="Trachsel J."/>
            <person name="Bayles D.O."/>
            <person name="Looft T."/>
            <person name="Levine U.Y."/>
            <person name="Allen H.K."/>
        </authorList>
    </citation>
    <scope>NUCLEOTIDE SEQUENCE [LARGE SCALE GENOMIC DNA]</scope>
    <source>
        <strain evidence="1 2">35-6-1</strain>
    </source>
</reference>
<sequence length="111" mass="13437">MAYHEFGIMEDTPKKYQRFDEYEPEKFELIKINDDFIEPLLHSFDDIYCYWHTLECPGMNLAYCGITLIPPESIDSFIFIFSKYDKEPYNKIIELFKEAKIRDKYIIHYGI</sequence>
<protein>
    <submittedName>
        <fullName evidence="1">Uncharacterized protein</fullName>
    </submittedName>
</protein>
<evidence type="ECO:0000313" key="1">
    <source>
        <dbReference type="EMBL" id="OLR65504.1"/>
    </source>
</evidence>